<feature type="transmembrane region" description="Helical" evidence="7">
    <location>
        <begin position="38"/>
        <end position="56"/>
    </location>
</feature>
<dbReference type="RefSeq" id="WP_129188198.1">
    <property type="nucleotide sequence ID" value="NZ_CP035491.1"/>
</dbReference>
<dbReference type="GO" id="GO:0016780">
    <property type="term" value="F:phosphotransferase activity, for other substituted phosphate groups"/>
    <property type="evidence" value="ECO:0007669"/>
    <property type="project" value="TreeGrafter"/>
</dbReference>
<evidence type="ECO:0000256" key="4">
    <source>
        <dbReference type="ARBA" id="ARBA00022692"/>
    </source>
</evidence>
<evidence type="ECO:0000256" key="7">
    <source>
        <dbReference type="SAM" id="Phobius"/>
    </source>
</evidence>
<feature type="domain" description="Bacterial sugar transferase" evidence="8">
    <location>
        <begin position="286"/>
        <end position="474"/>
    </location>
</feature>
<evidence type="ECO:0000256" key="6">
    <source>
        <dbReference type="ARBA" id="ARBA00023136"/>
    </source>
</evidence>
<dbReference type="InterPro" id="IPR017475">
    <property type="entry name" value="EPS_sugar_tfrase"/>
</dbReference>
<dbReference type="PANTHER" id="PTHR30576:SF10">
    <property type="entry name" value="SLL5057 PROTEIN"/>
    <property type="match status" value="1"/>
</dbReference>
<evidence type="ECO:0000256" key="5">
    <source>
        <dbReference type="ARBA" id="ARBA00022989"/>
    </source>
</evidence>
<dbReference type="GO" id="GO:0016020">
    <property type="term" value="C:membrane"/>
    <property type="evidence" value="ECO:0007669"/>
    <property type="project" value="UniProtKB-SubCell"/>
</dbReference>
<feature type="transmembrane region" description="Helical" evidence="7">
    <location>
        <begin position="125"/>
        <end position="146"/>
    </location>
</feature>
<dbReference type="Pfam" id="PF13727">
    <property type="entry name" value="CoA_binding_3"/>
    <property type="match status" value="1"/>
</dbReference>
<evidence type="ECO:0000256" key="1">
    <source>
        <dbReference type="ARBA" id="ARBA00004141"/>
    </source>
</evidence>
<reference evidence="9 10" key="1">
    <citation type="submission" date="2019-01" db="EMBL/GenBank/DDBJ databases">
        <title>Genome sequencing of strain FW100M-8.</title>
        <authorList>
            <person name="Heo J."/>
            <person name="Kim S.-J."/>
            <person name="Kim J.-S."/>
            <person name="Hong S.-B."/>
            <person name="Kwon S.-W."/>
        </authorList>
    </citation>
    <scope>NUCLEOTIDE SEQUENCE [LARGE SCALE GENOMIC DNA]</scope>
    <source>
        <strain evidence="9 10">FW100M-8</strain>
    </source>
</reference>
<organism evidence="9 10">
    <name type="scientific">Agromyces protaetiae</name>
    <dbReference type="NCBI Taxonomy" id="2509455"/>
    <lineage>
        <taxon>Bacteria</taxon>
        <taxon>Bacillati</taxon>
        <taxon>Actinomycetota</taxon>
        <taxon>Actinomycetes</taxon>
        <taxon>Micrococcales</taxon>
        <taxon>Microbacteriaceae</taxon>
        <taxon>Agromyces</taxon>
    </lineage>
</organism>
<keyword evidence="6 7" id="KW-0472">Membrane</keyword>
<evidence type="ECO:0000313" key="9">
    <source>
        <dbReference type="EMBL" id="QAY72213.1"/>
    </source>
</evidence>
<dbReference type="Proteomes" id="UP000291259">
    <property type="component" value="Chromosome"/>
</dbReference>
<dbReference type="InterPro" id="IPR003362">
    <property type="entry name" value="Bact_transf"/>
</dbReference>
<evidence type="ECO:0000256" key="2">
    <source>
        <dbReference type="ARBA" id="ARBA00006464"/>
    </source>
</evidence>
<feature type="transmembrane region" description="Helical" evidence="7">
    <location>
        <begin position="62"/>
        <end position="81"/>
    </location>
</feature>
<keyword evidence="4 7" id="KW-0812">Transmembrane</keyword>
<dbReference type="KEGG" id="agf:ET445_01520"/>
<comment type="similarity">
    <text evidence="2">Belongs to the bacterial sugar transferase family.</text>
</comment>
<name>A0A4P6FB54_9MICO</name>
<dbReference type="NCBIfam" id="TIGR03025">
    <property type="entry name" value="EPS_sugtrans"/>
    <property type="match status" value="1"/>
</dbReference>
<dbReference type="AlphaFoldDB" id="A0A4P6FB54"/>
<evidence type="ECO:0000259" key="8">
    <source>
        <dbReference type="Pfam" id="PF02397"/>
    </source>
</evidence>
<keyword evidence="5 7" id="KW-1133">Transmembrane helix</keyword>
<feature type="transmembrane region" description="Helical" evidence="7">
    <location>
        <begin position="101"/>
        <end position="119"/>
    </location>
</feature>
<proteinExistence type="inferred from homology"/>
<evidence type="ECO:0000313" key="10">
    <source>
        <dbReference type="Proteomes" id="UP000291259"/>
    </source>
</evidence>
<accession>A0A4P6FB54</accession>
<dbReference type="Pfam" id="PF02397">
    <property type="entry name" value="Bac_transf"/>
    <property type="match status" value="1"/>
</dbReference>
<sequence>MTGQTTSFRIAGAARDTRPAPTSDWATRYRRRLIATDAAIVVGVLLVGALAFSLALDADRPVAGSVLIAAVGAIVWLVCLAAFDSRDPIVFAEGTGEYRSVASATLVAAGLLLLGAWALDLDVARPVFVTAIPVGLVVLLAGRAAWRAWLLKERGEGRMLSRVLLVGAASTTEPVANELARHPKAGYRVVGEFVPTPDASLREHLANAVDLADAEIVMVTGSDVLDPGRVRELDRTLHDLRRDVRLVFSPSVTNVSASRVRTHAAAGMPLVHVGRSPAAGPLLAAKRAVDVAGSLAIIVALLPVLVTVAVLVATTSHGPVFYAQERIGREGRTFRILKFRSMVVDADDRLAALLAEQGTAGTPLFKIERDPRLTPVGAVLRRYSLDELPQLFNVLTGDMSLIGPRPQRPAEVALYDEVAMRRLAVRPGMTGLWQVSGRSRLTWDEALALDLYYIENWSLGADVSILARTFRAVVGSDGAY</sequence>
<dbReference type="EMBL" id="CP035491">
    <property type="protein sequence ID" value="QAY72213.1"/>
    <property type="molecule type" value="Genomic_DNA"/>
</dbReference>
<protein>
    <submittedName>
        <fullName evidence="9">Sugar transferase</fullName>
    </submittedName>
</protein>
<comment type="subcellular location">
    <subcellularLocation>
        <location evidence="1">Membrane</location>
        <topology evidence="1">Multi-pass membrane protein</topology>
    </subcellularLocation>
</comment>
<keyword evidence="3 9" id="KW-0808">Transferase</keyword>
<keyword evidence="10" id="KW-1185">Reference proteome</keyword>
<evidence type="ECO:0000256" key="3">
    <source>
        <dbReference type="ARBA" id="ARBA00022679"/>
    </source>
</evidence>
<feature type="transmembrane region" description="Helical" evidence="7">
    <location>
        <begin position="291"/>
        <end position="313"/>
    </location>
</feature>
<dbReference type="PANTHER" id="PTHR30576">
    <property type="entry name" value="COLANIC BIOSYNTHESIS UDP-GLUCOSE LIPID CARRIER TRANSFERASE"/>
    <property type="match status" value="1"/>
</dbReference>
<dbReference type="OrthoDB" id="9808602at2"/>
<gene>
    <name evidence="9" type="ORF">ET445_01520</name>
</gene>